<dbReference type="Proteomes" id="UP001190700">
    <property type="component" value="Unassembled WGS sequence"/>
</dbReference>
<organism evidence="4 5">
    <name type="scientific">Cymbomonas tetramitiformis</name>
    <dbReference type="NCBI Taxonomy" id="36881"/>
    <lineage>
        <taxon>Eukaryota</taxon>
        <taxon>Viridiplantae</taxon>
        <taxon>Chlorophyta</taxon>
        <taxon>Pyramimonadophyceae</taxon>
        <taxon>Pyramimonadales</taxon>
        <taxon>Pyramimonadaceae</taxon>
        <taxon>Cymbomonas</taxon>
    </lineage>
</organism>
<evidence type="ECO:0000256" key="2">
    <source>
        <dbReference type="ARBA" id="ARBA00022737"/>
    </source>
</evidence>
<comment type="caution">
    <text evidence="4">The sequence shown here is derived from an EMBL/GenBank/DDBJ whole genome shotgun (WGS) entry which is preliminary data.</text>
</comment>
<accession>A0AAE0L8T6</accession>
<evidence type="ECO:0000256" key="3">
    <source>
        <dbReference type="PROSITE-ProRule" id="PRU00221"/>
    </source>
</evidence>
<dbReference type="SUPFAM" id="SSF50978">
    <property type="entry name" value="WD40 repeat-like"/>
    <property type="match status" value="1"/>
</dbReference>
<feature type="repeat" description="WD" evidence="3">
    <location>
        <begin position="288"/>
        <end position="330"/>
    </location>
</feature>
<dbReference type="InterPro" id="IPR036322">
    <property type="entry name" value="WD40_repeat_dom_sf"/>
</dbReference>
<dbReference type="InterPro" id="IPR050630">
    <property type="entry name" value="WD_repeat_EMAP"/>
</dbReference>
<feature type="repeat" description="WD" evidence="3">
    <location>
        <begin position="203"/>
        <end position="237"/>
    </location>
</feature>
<dbReference type="PANTHER" id="PTHR13720">
    <property type="entry name" value="WD-40 REPEAT PROTEIN"/>
    <property type="match status" value="1"/>
</dbReference>
<evidence type="ECO:0000313" key="4">
    <source>
        <dbReference type="EMBL" id="KAK3275930.1"/>
    </source>
</evidence>
<dbReference type="InterPro" id="IPR001680">
    <property type="entry name" value="WD40_rpt"/>
</dbReference>
<dbReference type="InterPro" id="IPR015943">
    <property type="entry name" value="WD40/YVTN_repeat-like_dom_sf"/>
</dbReference>
<feature type="non-terminal residue" evidence="4">
    <location>
        <position position="472"/>
    </location>
</feature>
<dbReference type="SMART" id="SM00320">
    <property type="entry name" value="WD40"/>
    <property type="match status" value="4"/>
</dbReference>
<keyword evidence="2" id="KW-0677">Repeat</keyword>
<protein>
    <submittedName>
        <fullName evidence="4">Uncharacterized protein</fullName>
    </submittedName>
</protein>
<dbReference type="Gene3D" id="2.130.10.10">
    <property type="entry name" value="YVTN repeat-like/Quinoprotein amine dehydrogenase"/>
    <property type="match status" value="2"/>
</dbReference>
<gene>
    <name evidence="4" type="ORF">CYMTET_15970</name>
</gene>
<dbReference type="PANTHER" id="PTHR13720:SF33">
    <property type="entry name" value="HELP DOMAIN-CONTAINING PROTEIN"/>
    <property type="match status" value="1"/>
</dbReference>
<dbReference type="AlphaFoldDB" id="A0AAE0L8T6"/>
<dbReference type="EMBL" id="LGRX02006915">
    <property type="protein sequence ID" value="KAK3275930.1"/>
    <property type="molecule type" value="Genomic_DNA"/>
</dbReference>
<evidence type="ECO:0000256" key="1">
    <source>
        <dbReference type="ARBA" id="ARBA00022574"/>
    </source>
</evidence>
<dbReference type="GO" id="GO:0008017">
    <property type="term" value="F:microtubule binding"/>
    <property type="evidence" value="ECO:0007669"/>
    <property type="project" value="TreeGrafter"/>
</dbReference>
<dbReference type="PROSITE" id="PS00678">
    <property type="entry name" value="WD_REPEATS_1"/>
    <property type="match status" value="1"/>
</dbReference>
<keyword evidence="1 3" id="KW-0853">WD repeat</keyword>
<dbReference type="InterPro" id="IPR019775">
    <property type="entry name" value="WD40_repeat_CS"/>
</dbReference>
<dbReference type="Pfam" id="PF00400">
    <property type="entry name" value="WD40"/>
    <property type="match status" value="4"/>
</dbReference>
<dbReference type="PROSITE" id="PS50082">
    <property type="entry name" value="WD_REPEATS_2"/>
    <property type="match status" value="2"/>
</dbReference>
<name>A0AAE0L8T6_9CHLO</name>
<proteinExistence type="predicted"/>
<keyword evidence="5" id="KW-1185">Reference proteome</keyword>
<sequence length="472" mass="51620">MRAYGADAFARVPLISSHLRSEQVARILHDPESRAVVACAFSPDGGRLVTVTCDNSHTVTLWNWRTPDIGKLLPTGKTVGLAGSGNGYAERPIAVYGVVWNTFSSSADGEFATYGVKHLKLWNKVGPRWQARTCKFGTFKMDNIVSCAFLPPKPGDEGGPIVTGTPKGDIYVWRNGACARQVAAHKPGKQIITPDGNVTFSGVRCLRVRADGKTLLSGGADGIIHSWDVSQGKLGEQIRTGISLELPHMTKGIPALKALDSMPGSNTFIVGTDLCDIWEVDESPDVLIYGHTADLYSVCFHPTKPPIFMSASESSRVFLWNADNRALVRSCSVGFQCRVANFSETPFYAAFNGEMSHHIAVGGKMGRIIVIDELTLKPIFRDKWIKTVTGQEFAEPASGFVYFRAHRCSGHSSTVTHLDWSSDSSVIVANDQACELLHWSPHTGEQVTRTQRNQTWQTFTCTLGFPVMGVWK</sequence>
<dbReference type="GO" id="GO:0005929">
    <property type="term" value="C:cilium"/>
    <property type="evidence" value="ECO:0007669"/>
    <property type="project" value="UniProtKB-ARBA"/>
</dbReference>
<evidence type="ECO:0000313" key="5">
    <source>
        <dbReference type="Proteomes" id="UP001190700"/>
    </source>
</evidence>
<reference evidence="4 5" key="1">
    <citation type="journal article" date="2015" name="Genome Biol. Evol.">
        <title>Comparative Genomics of a Bacterivorous Green Alga Reveals Evolutionary Causalities and Consequences of Phago-Mixotrophic Mode of Nutrition.</title>
        <authorList>
            <person name="Burns J.A."/>
            <person name="Paasch A."/>
            <person name="Narechania A."/>
            <person name="Kim E."/>
        </authorList>
    </citation>
    <scope>NUCLEOTIDE SEQUENCE [LARGE SCALE GENOMIC DNA]</scope>
    <source>
        <strain evidence="4 5">PLY_AMNH</strain>
    </source>
</reference>